<reference evidence="2" key="1">
    <citation type="submission" date="2023-04" db="EMBL/GenBank/DDBJ databases">
        <authorList>
            <person name="Vijverberg K."/>
            <person name="Xiong W."/>
            <person name="Schranz E."/>
        </authorList>
    </citation>
    <scope>NUCLEOTIDE SEQUENCE</scope>
</reference>
<keyword evidence="1" id="KW-1133">Transmembrane helix</keyword>
<gene>
    <name evidence="2" type="ORF">LSALG_LOCUS30473</name>
</gene>
<dbReference type="AlphaFoldDB" id="A0AA35ZFP7"/>
<feature type="transmembrane region" description="Helical" evidence="1">
    <location>
        <begin position="155"/>
        <end position="180"/>
    </location>
</feature>
<protein>
    <submittedName>
        <fullName evidence="2">Uncharacterized protein</fullName>
    </submittedName>
</protein>
<dbReference type="Proteomes" id="UP001177003">
    <property type="component" value="Chromosome 6"/>
</dbReference>
<feature type="transmembrane region" description="Helical" evidence="1">
    <location>
        <begin position="85"/>
        <end position="105"/>
    </location>
</feature>
<keyword evidence="1" id="KW-0472">Membrane</keyword>
<keyword evidence="1" id="KW-0812">Transmembrane</keyword>
<keyword evidence="3" id="KW-1185">Reference proteome</keyword>
<evidence type="ECO:0000256" key="1">
    <source>
        <dbReference type="SAM" id="Phobius"/>
    </source>
</evidence>
<accession>A0AA35ZFP7</accession>
<evidence type="ECO:0000313" key="3">
    <source>
        <dbReference type="Proteomes" id="UP001177003"/>
    </source>
</evidence>
<organism evidence="2 3">
    <name type="scientific">Lactuca saligna</name>
    <name type="common">Willowleaf lettuce</name>
    <dbReference type="NCBI Taxonomy" id="75948"/>
    <lineage>
        <taxon>Eukaryota</taxon>
        <taxon>Viridiplantae</taxon>
        <taxon>Streptophyta</taxon>
        <taxon>Embryophyta</taxon>
        <taxon>Tracheophyta</taxon>
        <taxon>Spermatophyta</taxon>
        <taxon>Magnoliopsida</taxon>
        <taxon>eudicotyledons</taxon>
        <taxon>Gunneridae</taxon>
        <taxon>Pentapetalae</taxon>
        <taxon>asterids</taxon>
        <taxon>campanulids</taxon>
        <taxon>Asterales</taxon>
        <taxon>Asteraceae</taxon>
        <taxon>Cichorioideae</taxon>
        <taxon>Cichorieae</taxon>
        <taxon>Lactucinae</taxon>
        <taxon>Lactuca</taxon>
    </lineage>
</organism>
<sequence length="185" mass="21506">MGFLYILWSCMWIGRDDLHLKLISLIGAKYNGAGIFLFDHSAGPRKLEGGFSLCASWFVFVKEQLMDEACSSISLIMFVVCQTPWSSPLMTILLALSILVCFQLLGFVERSNTWLTFAVRLLCLCRLFWFQILWFKHFDDHSSLVCWVPKYHGPGILMAIFLVQESLYVDWAFVLPWWLFHESFL</sequence>
<name>A0AA35ZFP7_LACSI</name>
<dbReference type="EMBL" id="OX465082">
    <property type="protein sequence ID" value="CAI9291333.1"/>
    <property type="molecule type" value="Genomic_DNA"/>
</dbReference>
<evidence type="ECO:0000313" key="2">
    <source>
        <dbReference type="EMBL" id="CAI9291333.1"/>
    </source>
</evidence>
<proteinExistence type="predicted"/>
<feature type="transmembrane region" description="Helical" evidence="1">
    <location>
        <begin position="117"/>
        <end position="135"/>
    </location>
</feature>